<evidence type="ECO:0000256" key="2">
    <source>
        <dbReference type="ARBA" id="ARBA00006190"/>
    </source>
</evidence>
<dbReference type="PANTHER" id="PTHR22761:SF10">
    <property type="entry name" value="GH13992P"/>
    <property type="match status" value="1"/>
</dbReference>
<dbReference type="PANTHER" id="PTHR22761">
    <property type="entry name" value="CHARGED MULTIVESICULAR BODY PROTEIN"/>
    <property type="match status" value="1"/>
</dbReference>
<proteinExistence type="inferred from homology"/>
<evidence type="ECO:0000256" key="3">
    <source>
        <dbReference type="ARBA" id="ARBA00022753"/>
    </source>
</evidence>
<evidence type="ECO:0000313" key="4">
    <source>
        <dbReference type="EMBL" id="KAL0923314.1"/>
    </source>
</evidence>
<dbReference type="GO" id="GO:0016192">
    <property type="term" value="P:vesicle-mediated transport"/>
    <property type="evidence" value="ECO:0007669"/>
    <property type="project" value="UniProtKB-ARBA"/>
</dbReference>
<evidence type="ECO:0000256" key="1">
    <source>
        <dbReference type="ARBA" id="ARBA00004177"/>
    </source>
</evidence>
<sequence length="133" mass="15231">MSSLTMFAKIFRRCKDEPGSVSSSSKLQQAFERLEKKEIILQEKIALEIERAKEFTKAKNRPAALQCLMRKKFYEEQIEHLGSFQMLIHDKEQKLQKKSSIIGGQGEQITSNVNGKFGKSSIRTTLHSALDLR</sequence>
<dbReference type="InterPro" id="IPR005024">
    <property type="entry name" value="Snf7_fam"/>
</dbReference>
<evidence type="ECO:0000313" key="5">
    <source>
        <dbReference type="Proteomes" id="UP001552299"/>
    </source>
</evidence>
<keyword evidence="3" id="KW-0967">Endosome</keyword>
<comment type="similarity">
    <text evidence="2">Belongs to the SNF7 family.</text>
</comment>
<dbReference type="Proteomes" id="UP001552299">
    <property type="component" value="Unassembled WGS sequence"/>
</dbReference>
<reference evidence="4 5" key="1">
    <citation type="journal article" date="2024" name="Plant Biotechnol. J.">
        <title>Dendrobium thyrsiflorum genome and its molecular insights into genes involved in important horticultural traits.</title>
        <authorList>
            <person name="Chen B."/>
            <person name="Wang J.Y."/>
            <person name="Zheng P.J."/>
            <person name="Li K.L."/>
            <person name="Liang Y.M."/>
            <person name="Chen X.F."/>
            <person name="Zhang C."/>
            <person name="Zhao X."/>
            <person name="He X."/>
            <person name="Zhang G.Q."/>
            <person name="Liu Z.J."/>
            <person name="Xu Q."/>
        </authorList>
    </citation>
    <scope>NUCLEOTIDE SEQUENCE [LARGE SCALE GENOMIC DNA]</scope>
    <source>
        <strain evidence="4">GZMU011</strain>
    </source>
</reference>
<gene>
    <name evidence="4" type="ORF">M5K25_007366</name>
</gene>
<comment type="caution">
    <text evidence="4">The sequence shown here is derived from an EMBL/GenBank/DDBJ whole genome shotgun (WGS) entry which is preliminary data.</text>
</comment>
<dbReference type="EMBL" id="JANQDX010000006">
    <property type="protein sequence ID" value="KAL0923314.1"/>
    <property type="molecule type" value="Genomic_DNA"/>
</dbReference>
<dbReference type="GO" id="GO:0005768">
    <property type="term" value="C:endosome"/>
    <property type="evidence" value="ECO:0007669"/>
    <property type="project" value="UniProtKB-SubCell"/>
</dbReference>
<name>A0ABD0VDZ5_DENTH</name>
<accession>A0ABD0VDZ5</accession>
<comment type="subcellular location">
    <subcellularLocation>
        <location evidence="1">Endosome</location>
    </subcellularLocation>
</comment>
<dbReference type="Gene3D" id="1.10.287.1060">
    <property type="entry name" value="ESAT-6-like"/>
    <property type="match status" value="1"/>
</dbReference>
<organism evidence="4 5">
    <name type="scientific">Dendrobium thyrsiflorum</name>
    <name type="common">Pinecone-like raceme dendrobium</name>
    <name type="synonym">Orchid</name>
    <dbReference type="NCBI Taxonomy" id="117978"/>
    <lineage>
        <taxon>Eukaryota</taxon>
        <taxon>Viridiplantae</taxon>
        <taxon>Streptophyta</taxon>
        <taxon>Embryophyta</taxon>
        <taxon>Tracheophyta</taxon>
        <taxon>Spermatophyta</taxon>
        <taxon>Magnoliopsida</taxon>
        <taxon>Liliopsida</taxon>
        <taxon>Asparagales</taxon>
        <taxon>Orchidaceae</taxon>
        <taxon>Epidendroideae</taxon>
        <taxon>Malaxideae</taxon>
        <taxon>Dendrobiinae</taxon>
        <taxon>Dendrobium</taxon>
    </lineage>
</organism>
<protein>
    <submittedName>
        <fullName evidence="4">Uncharacterized protein</fullName>
    </submittedName>
</protein>
<keyword evidence="5" id="KW-1185">Reference proteome</keyword>
<dbReference type="AlphaFoldDB" id="A0ABD0VDZ5"/>